<dbReference type="EMBL" id="BMVU01000003">
    <property type="protein sequence ID" value="GGX59095.1"/>
    <property type="molecule type" value="Genomic_DNA"/>
</dbReference>
<evidence type="ECO:0000313" key="1">
    <source>
        <dbReference type="EMBL" id="GGX59095.1"/>
    </source>
</evidence>
<gene>
    <name evidence="1" type="ORF">GCM10010358_11690</name>
</gene>
<name>A0A918NDB0_9ACTN</name>
<keyword evidence="2" id="KW-1185">Reference proteome</keyword>
<dbReference type="RefSeq" id="WP_190189083.1">
    <property type="nucleotide sequence ID" value="NZ_BMVU01000003.1"/>
</dbReference>
<reference evidence="1" key="2">
    <citation type="submission" date="2020-09" db="EMBL/GenBank/DDBJ databases">
        <authorList>
            <person name="Sun Q."/>
            <person name="Ohkuma M."/>
        </authorList>
    </citation>
    <scope>NUCLEOTIDE SEQUENCE</scope>
    <source>
        <strain evidence="1">JCM 4790</strain>
    </source>
</reference>
<proteinExistence type="predicted"/>
<evidence type="ECO:0000313" key="2">
    <source>
        <dbReference type="Proteomes" id="UP000619244"/>
    </source>
</evidence>
<sequence length="59" mass="6077">MRPEPNGAPAESVRTPLPHVALLARSSSLDIGLAPARTAPATGSTFDAGVRRTAGVRVR</sequence>
<dbReference type="Proteomes" id="UP000619244">
    <property type="component" value="Unassembled WGS sequence"/>
</dbReference>
<comment type="caution">
    <text evidence="1">The sequence shown here is derived from an EMBL/GenBank/DDBJ whole genome shotgun (WGS) entry which is preliminary data.</text>
</comment>
<organism evidence="1 2">
    <name type="scientific">Streptomyces minutiscleroticus</name>
    <dbReference type="NCBI Taxonomy" id="68238"/>
    <lineage>
        <taxon>Bacteria</taxon>
        <taxon>Bacillati</taxon>
        <taxon>Actinomycetota</taxon>
        <taxon>Actinomycetes</taxon>
        <taxon>Kitasatosporales</taxon>
        <taxon>Streptomycetaceae</taxon>
        <taxon>Streptomyces</taxon>
    </lineage>
</organism>
<reference evidence="1" key="1">
    <citation type="journal article" date="2014" name="Int. J. Syst. Evol. Microbiol.">
        <title>Complete genome sequence of Corynebacterium casei LMG S-19264T (=DSM 44701T), isolated from a smear-ripened cheese.</title>
        <authorList>
            <consortium name="US DOE Joint Genome Institute (JGI-PGF)"/>
            <person name="Walter F."/>
            <person name="Albersmeier A."/>
            <person name="Kalinowski J."/>
            <person name="Ruckert C."/>
        </authorList>
    </citation>
    <scope>NUCLEOTIDE SEQUENCE</scope>
    <source>
        <strain evidence="1">JCM 4790</strain>
    </source>
</reference>
<dbReference type="AlphaFoldDB" id="A0A918NDB0"/>
<protein>
    <submittedName>
        <fullName evidence="1">Uncharacterized protein</fullName>
    </submittedName>
</protein>
<accession>A0A918NDB0</accession>